<dbReference type="InterPro" id="IPR039418">
    <property type="entry name" value="LexA-like"/>
</dbReference>
<dbReference type="EMBL" id="MHPE01000048">
    <property type="protein sequence ID" value="OGZ75434.1"/>
    <property type="molecule type" value="Genomic_DNA"/>
</dbReference>
<evidence type="ECO:0000256" key="8">
    <source>
        <dbReference type="ARBA" id="ARBA00023125"/>
    </source>
</evidence>
<organism evidence="15 16">
    <name type="scientific">Candidatus Staskawiczbacteria bacterium RIFCSPLOWO2_12_FULL_37_15</name>
    <dbReference type="NCBI Taxonomy" id="1802218"/>
    <lineage>
        <taxon>Bacteria</taxon>
        <taxon>Candidatus Staskawicziibacteriota</taxon>
    </lineage>
</organism>
<keyword evidence="5 12" id="KW-0378">Hydrolase</keyword>
<keyword evidence="10" id="KW-0234">DNA repair</keyword>
<dbReference type="PANTHER" id="PTHR33516:SF2">
    <property type="entry name" value="LEXA REPRESSOR-RELATED"/>
    <property type="match status" value="1"/>
</dbReference>
<keyword evidence="11" id="KW-0742">SOS response</keyword>
<evidence type="ECO:0000256" key="6">
    <source>
        <dbReference type="ARBA" id="ARBA00022813"/>
    </source>
</evidence>
<keyword evidence="7" id="KW-0805">Transcription regulation</keyword>
<dbReference type="Pfam" id="PF00717">
    <property type="entry name" value="Peptidase_S24"/>
    <property type="match status" value="1"/>
</dbReference>
<dbReference type="InterPro" id="IPR036388">
    <property type="entry name" value="WH-like_DNA-bd_sf"/>
</dbReference>
<dbReference type="GO" id="GO:0045892">
    <property type="term" value="P:negative regulation of DNA-templated transcription"/>
    <property type="evidence" value="ECO:0007669"/>
    <property type="project" value="InterPro"/>
</dbReference>
<dbReference type="PRINTS" id="PR00726">
    <property type="entry name" value="LEXASERPTASE"/>
</dbReference>
<keyword evidence="9" id="KW-0804">Transcription</keyword>
<keyword evidence="4" id="KW-0227">DNA damage</keyword>
<evidence type="ECO:0000256" key="11">
    <source>
        <dbReference type="ARBA" id="ARBA00023236"/>
    </source>
</evidence>
<dbReference type="Proteomes" id="UP000178632">
    <property type="component" value="Unassembled WGS sequence"/>
</dbReference>
<reference evidence="15 16" key="1">
    <citation type="journal article" date="2016" name="Nat. Commun.">
        <title>Thousands of microbial genomes shed light on interconnected biogeochemical processes in an aquifer system.</title>
        <authorList>
            <person name="Anantharaman K."/>
            <person name="Brown C.T."/>
            <person name="Hug L.A."/>
            <person name="Sharon I."/>
            <person name="Castelle C.J."/>
            <person name="Probst A.J."/>
            <person name="Thomas B.C."/>
            <person name="Singh A."/>
            <person name="Wilkins M.J."/>
            <person name="Karaoz U."/>
            <person name="Brodie E.L."/>
            <person name="Williams K.H."/>
            <person name="Hubbard S.S."/>
            <person name="Banfield J.F."/>
        </authorList>
    </citation>
    <scope>NUCLEOTIDE SEQUENCE [LARGE SCALE GENOMIC DNA]</scope>
</reference>
<dbReference type="Gene3D" id="2.10.109.10">
    <property type="entry name" value="Umud Fragment, subunit A"/>
    <property type="match status" value="1"/>
</dbReference>
<dbReference type="InterPro" id="IPR015927">
    <property type="entry name" value="Peptidase_S24_S26A/B/C"/>
</dbReference>
<dbReference type="SUPFAM" id="SSF51306">
    <property type="entry name" value="LexA/Signal peptidase"/>
    <property type="match status" value="1"/>
</dbReference>
<proteinExistence type="inferred from homology"/>
<evidence type="ECO:0000259" key="13">
    <source>
        <dbReference type="Pfam" id="PF00717"/>
    </source>
</evidence>
<evidence type="ECO:0000256" key="12">
    <source>
        <dbReference type="RuleBase" id="RU003991"/>
    </source>
</evidence>
<dbReference type="InterPro" id="IPR050077">
    <property type="entry name" value="LexA_repressor"/>
</dbReference>
<keyword evidence="2" id="KW-0678">Repressor</keyword>
<dbReference type="InterPro" id="IPR006197">
    <property type="entry name" value="Peptidase_S24_LexA"/>
</dbReference>
<dbReference type="NCBIfam" id="TIGR00498">
    <property type="entry name" value="lexA"/>
    <property type="match status" value="1"/>
</dbReference>
<evidence type="ECO:0000256" key="5">
    <source>
        <dbReference type="ARBA" id="ARBA00022801"/>
    </source>
</evidence>
<dbReference type="Gene3D" id="1.10.10.10">
    <property type="entry name" value="Winged helix-like DNA-binding domain superfamily/Winged helix DNA-binding domain"/>
    <property type="match status" value="1"/>
</dbReference>
<feature type="domain" description="Peptidase S24/S26A/S26B/S26C" evidence="13">
    <location>
        <begin position="83"/>
        <end position="199"/>
    </location>
</feature>
<dbReference type="InterPro" id="IPR036390">
    <property type="entry name" value="WH_DNA-bd_sf"/>
</dbReference>
<evidence type="ECO:0000313" key="16">
    <source>
        <dbReference type="Proteomes" id="UP000178632"/>
    </source>
</evidence>
<dbReference type="GO" id="GO:0006281">
    <property type="term" value="P:DNA repair"/>
    <property type="evidence" value="ECO:0007669"/>
    <property type="project" value="UniProtKB-KW"/>
</dbReference>
<dbReference type="Pfam" id="PF01726">
    <property type="entry name" value="LexA_DNA_bind"/>
    <property type="match status" value="1"/>
</dbReference>
<keyword evidence="3" id="KW-0235">DNA replication</keyword>
<evidence type="ECO:0000313" key="15">
    <source>
        <dbReference type="EMBL" id="OGZ75434.1"/>
    </source>
</evidence>
<gene>
    <name evidence="15" type="ORF">A3G45_02895</name>
</gene>
<keyword evidence="8" id="KW-0238">DNA-binding</keyword>
<dbReference type="SUPFAM" id="SSF46785">
    <property type="entry name" value="Winged helix' DNA-binding domain"/>
    <property type="match status" value="1"/>
</dbReference>
<sequence>MEKITKRQKQLLEIIYNYIKDTGYPPTFKEMRESLDVVSNQSIIDLLVKLEKQKLLKKNESSARSLIILPLGNKILKRNALIPLLGSSSAGSPIDALEISGEWQEISTDVAQLKEDVFLLKIIGDSMINANIENGDAILVQNKKEFISGDIVLANVAGDRTVKRFISDDKPPYLYLKPENPKYKNIPFEDNMEIIGKVISVFKKGYWKSVK</sequence>
<evidence type="ECO:0000256" key="2">
    <source>
        <dbReference type="ARBA" id="ARBA00022491"/>
    </source>
</evidence>
<evidence type="ECO:0000256" key="3">
    <source>
        <dbReference type="ARBA" id="ARBA00022705"/>
    </source>
</evidence>
<dbReference type="InterPro" id="IPR036286">
    <property type="entry name" value="LexA/Signal_pep-like_sf"/>
</dbReference>
<protein>
    <submittedName>
        <fullName evidence="15">Repressor LexA</fullName>
    </submittedName>
</protein>
<evidence type="ECO:0000256" key="9">
    <source>
        <dbReference type="ARBA" id="ARBA00023163"/>
    </source>
</evidence>
<dbReference type="GO" id="GO:0009432">
    <property type="term" value="P:SOS response"/>
    <property type="evidence" value="ECO:0007669"/>
    <property type="project" value="UniProtKB-KW"/>
</dbReference>
<evidence type="ECO:0000256" key="4">
    <source>
        <dbReference type="ARBA" id="ARBA00022763"/>
    </source>
</evidence>
<accession>A0A1G2IKQ1</accession>
<name>A0A1G2IKQ1_9BACT</name>
<comment type="caution">
    <text evidence="15">The sequence shown here is derived from an EMBL/GenBank/DDBJ whole genome shotgun (WGS) entry which is preliminary data.</text>
</comment>
<evidence type="ECO:0000259" key="14">
    <source>
        <dbReference type="Pfam" id="PF01726"/>
    </source>
</evidence>
<dbReference type="GO" id="GO:0006260">
    <property type="term" value="P:DNA replication"/>
    <property type="evidence" value="ECO:0007669"/>
    <property type="project" value="UniProtKB-KW"/>
</dbReference>
<dbReference type="GO" id="GO:0004252">
    <property type="term" value="F:serine-type endopeptidase activity"/>
    <property type="evidence" value="ECO:0007669"/>
    <property type="project" value="InterPro"/>
</dbReference>
<evidence type="ECO:0000256" key="7">
    <source>
        <dbReference type="ARBA" id="ARBA00023015"/>
    </source>
</evidence>
<dbReference type="GO" id="GO:0006508">
    <property type="term" value="P:proteolysis"/>
    <property type="evidence" value="ECO:0007669"/>
    <property type="project" value="InterPro"/>
</dbReference>
<dbReference type="GO" id="GO:0003677">
    <property type="term" value="F:DNA binding"/>
    <property type="evidence" value="ECO:0007669"/>
    <property type="project" value="UniProtKB-KW"/>
</dbReference>
<feature type="domain" description="LexA repressor DNA-binding" evidence="14">
    <location>
        <begin position="1"/>
        <end position="64"/>
    </location>
</feature>
<keyword evidence="6 12" id="KW-0068">Autocatalytic cleavage</keyword>
<dbReference type="AlphaFoldDB" id="A0A1G2IKQ1"/>
<evidence type="ECO:0000256" key="1">
    <source>
        <dbReference type="ARBA" id="ARBA00007484"/>
    </source>
</evidence>
<dbReference type="InterPro" id="IPR006200">
    <property type="entry name" value="LexA"/>
</dbReference>
<comment type="similarity">
    <text evidence="1 12">Belongs to the peptidase S24 family.</text>
</comment>
<dbReference type="CDD" id="cd06529">
    <property type="entry name" value="S24_LexA-like"/>
    <property type="match status" value="1"/>
</dbReference>
<evidence type="ECO:0000256" key="10">
    <source>
        <dbReference type="ARBA" id="ARBA00023204"/>
    </source>
</evidence>
<dbReference type="PANTHER" id="PTHR33516">
    <property type="entry name" value="LEXA REPRESSOR"/>
    <property type="match status" value="1"/>
</dbReference>
<dbReference type="InterPro" id="IPR006199">
    <property type="entry name" value="LexA_DNA-bd_dom"/>
</dbReference>